<reference evidence="4" key="1">
    <citation type="submission" date="2014-10" db="EMBL/GenBank/DDBJ databases">
        <authorList>
            <person name="King R."/>
        </authorList>
    </citation>
    <scope>NUCLEOTIDE SEQUENCE [LARGE SCALE GENOMIC DNA]</scope>
    <source>
        <strain evidence="4">A3/5</strain>
    </source>
</reference>
<name>A0A2L2TV84_9HYPO</name>
<keyword evidence="2" id="KW-0812">Transmembrane</keyword>
<dbReference type="EMBL" id="LN649231">
    <property type="protein sequence ID" value="CEI69687.1"/>
    <property type="molecule type" value="Genomic_DNA"/>
</dbReference>
<dbReference type="Proteomes" id="UP000245910">
    <property type="component" value="Chromosome III"/>
</dbReference>
<dbReference type="KEGG" id="fvn:FVRRES_09764"/>
<feature type="region of interest" description="Disordered" evidence="1">
    <location>
        <begin position="65"/>
        <end position="143"/>
    </location>
</feature>
<dbReference type="AlphaFoldDB" id="A0A2L2TV84"/>
<evidence type="ECO:0000313" key="4">
    <source>
        <dbReference type="Proteomes" id="UP000245910"/>
    </source>
</evidence>
<keyword evidence="4" id="KW-1185">Reference proteome</keyword>
<keyword evidence="2" id="KW-0472">Membrane</keyword>
<dbReference type="OrthoDB" id="5091083at2759"/>
<accession>A0A2L2TV84</accession>
<feature type="compositionally biased region" description="Basic and acidic residues" evidence="1">
    <location>
        <begin position="85"/>
        <end position="100"/>
    </location>
</feature>
<dbReference type="RefSeq" id="XP_025593401.1">
    <property type="nucleotide sequence ID" value="XM_025738662.1"/>
</dbReference>
<sequence length="186" mass="21071">MDQSLSSNPSPNNGQLEPSASIHPYPATVIAFVFILFIVSLFISILRQLLERRLSQRRGWFLTTTYPPSQAASSSGGSSRRSKKTKEQKVRPISEREIESRQLLFQDASHREERDPLRNPDERSSLYDTFQLPGPHASKLKPARSMMELNGGSPLEGLEENEGQKKAKTIHWHGVNRLNTAWGWMS</sequence>
<keyword evidence="2" id="KW-1133">Transmembrane helix</keyword>
<dbReference type="GeneID" id="37261402"/>
<organism evidence="3 4">
    <name type="scientific">Fusarium venenatum</name>
    <dbReference type="NCBI Taxonomy" id="56646"/>
    <lineage>
        <taxon>Eukaryota</taxon>
        <taxon>Fungi</taxon>
        <taxon>Dikarya</taxon>
        <taxon>Ascomycota</taxon>
        <taxon>Pezizomycotina</taxon>
        <taxon>Sordariomycetes</taxon>
        <taxon>Hypocreomycetidae</taxon>
        <taxon>Hypocreales</taxon>
        <taxon>Nectriaceae</taxon>
        <taxon>Fusarium</taxon>
    </lineage>
</organism>
<feature type="transmembrane region" description="Helical" evidence="2">
    <location>
        <begin position="25"/>
        <end position="50"/>
    </location>
</feature>
<feature type="compositionally biased region" description="Basic and acidic residues" evidence="1">
    <location>
        <begin position="108"/>
        <end position="125"/>
    </location>
</feature>
<evidence type="ECO:0000256" key="1">
    <source>
        <dbReference type="SAM" id="MobiDB-lite"/>
    </source>
</evidence>
<evidence type="ECO:0000313" key="3">
    <source>
        <dbReference type="EMBL" id="CEI69687.1"/>
    </source>
</evidence>
<evidence type="ECO:0000256" key="2">
    <source>
        <dbReference type="SAM" id="Phobius"/>
    </source>
</evidence>
<protein>
    <submittedName>
        <fullName evidence="3">Uncharacterized protein</fullName>
    </submittedName>
</protein>
<proteinExistence type="predicted"/>